<dbReference type="Proteomes" id="UP001152759">
    <property type="component" value="Chromosome 8"/>
</dbReference>
<protein>
    <recommendedName>
        <fullName evidence="1">AAA-ATPase-like domain-containing protein</fullName>
    </recommendedName>
</protein>
<accession>A0A9P0AGV5</accession>
<dbReference type="PANTHER" id="PTHR34825:SF1">
    <property type="entry name" value="AAA-ATPASE-LIKE DOMAIN-CONTAINING PROTEIN"/>
    <property type="match status" value="1"/>
</dbReference>
<dbReference type="PANTHER" id="PTHR34825">
    <property type="entry name" value="CONSERVED PROTEIN, WITH A WEAK D-GALACTARATE DEHYDRATASE/ALTRONATE HYDROLASE DOMAIN"/>
    <property type="match status" value="1"/>
</dbReference>
<evidence type="ECO:0000259" key="1">
    <source>
        <dbReference type="Pfam" id="PF09820"/>
    </source>
</evidence>
<name>A0A9P0AGV5_BEMTA</name>
<organism evidence="2 3">
    <name type="scientific">Bemisia tabaci</name>
    <name type="common">Sweetpotato whitefly</name>
    <name type="synonym">Aleurodes tabaci</name>
    <dbReference type="NCBI Taxonomy" id="7038"/>
    <lineage>
        <taxon>Eukaryota</taxon>
        <taxon>Metazoa</taxon>
        <taxon>Ecdysozoa</taxon>
        <taxon>Arthropoda</taxon>
        <taxon>Hexapoda</taxon>
        <taxon>Insecta</taxon>
        <taxon>Pterygota</taxon>
        <taxon>Neoptera</taxon>
        <taxon>Paraneoptera</taxon>
        <taxon>Hemiptera</taxon>
        <taxon>Sternorrhyncha</taxon>
        <taxon>Aleyrodoidea</taxon>
        <taxon>Aleyrodidae</taxon>
        <taxon>Aleyrodinae</taxon>
        <taxon>Bemisia</taxon>
    </lineage>
</organism>
<evidence type="ECO:0000313" key="3">
    <source>
        <dbReference type="Proteomes" id="UP001152759"/>
    </source>
</evidence>
<dbReference type="EMBL" id="OU963869">
    <property type="protein sequence ID" value="CAH0394285.1"/>
    <property type="molecule type" value="Genomic_DNA"/>
</dbReference>
<dbReference type="Pfam" id="PF09820">
    <property type="entry name" value="AAA-ATPase_like"/>
    <property type="match status" value="1"/>
</dbReference>
<dbReference type="AlphaFoldDB" id="A0A9P0AGV5"/>
<reference evidence="2" key="1">
    <citation type="submission" date="2021-12" db="EMBL/GenBank/DDBJ databases">
        <authorList>
            <person name="King R."/>
        </authorList>
    </citation>
    <scope>NUCLEOTIDE SEQUENCE</scope>
</reference>
<keyword evidence="3" id="KW-1185">Reference proteome</keyword>
<sequence>MDLYFVKFLWTTFACLDVRNTIALHEKGGAYAESDFRDLVSLERPFVDKTELIKEIMSNDARVTLIVQPHRFGKSLTLSMLQYFLDKRKAPPNTTDLFNGLKISEDRGFCETYKNRFPVIHFSFRDVNATDFKTAESAVYSIIQQQFKEHSYLLTNNSLNFFSSLQVGMIMNGTSSLETVRNGIFSLCDFLGNVKKLIKENIAVILLVDDYDTPLRAAYMNNYLPEMSRLLSNVLSCLTTSPFVKKGIITGLYSISSGDIFPKRSTKIISVFNDQKIPYFGFTAPEVKNLLQGISSNVGMKDLGEWYGLDSPVTKYNPWSVLCCLANKGALAPYWVRSSDSRLVSNLLSLIGVSEAVSLIYLVQGGIIEKSVHRSVRFEALTSEAEYFWTVLVHGGYLSANFVKEDSSRKIYSLVIPNFEIKNEINHWCRTRLSEAVRKTTGKLAEFVKNTMHGEVEKIMDFLLECMQKTGIYYNFENPAHLGRYYTYYTALFTPLRDYYKITESQTEKNVNMRRRRCYSFVLEPKNYSTVGIIMEIEGANISTDMKKTAEMVLKRMKNDELSPHILTVCGKVLAIGMAFYRQNFEFSYDLIGAQVL</sequence>
<gene>
    <name evidence="2" type="ORF">BEMITA_LOCUS12604</name>
</gene>
<feature type="domain" description="AAA-ATPase-like" evidence="1">
    <location>
        <begin position="33"/>
        <end position="261"/>
    </location>
</feature>
<proteinExistence type="predicted"/>
<evidence type="ECO:0000313" key="2">
    <source>
        <dbReference type="EMBL" id="CAH0394285.1"/>
    </source>
</evidence>
<dbReference type="InterPro" id="IPR018631">
    <property type="entry name" value="AAA-ATPase-like_dom"/>
</dbReference>